<dbReference type="PANTHER" id="PTHR33365">
    <property type="entry name" value="YALI0B05434P"/>
    <property type="match status" value="1"/>
</dbReference>
<dbReference type="PANTHER" id="PTHR33365:SF11">
    <property type="entry name" value="TAT PATHWAY SIGNAL SEQUENCE"/>
    <property type="match status" value="1"/>
</dbReference>
<name>A0A9W8XT54_9PLEO</name>
<dbReference type="AlphaFoldDB" id="A0A9W8XT54"/>
<accession>A0A9W8XT54</accession>
<keyword evidence="5" id="KW-1133">Transmembrane helix</keyword>
<comment type="similarity">
    <text evidence="3">Belongs to the ustYa family.</text>
</comment>
<protein>
    <submittedName>
        <fullName evidence="6">Uncharacterized protein</fullName>
    </submittedName>
</protein>
<organism evidence="6 7">
    <name type="scientific">Didymosphaeria variabile</name>
    <dbReference type="NCBI Taxonomy" id="1932322"/>
    <lineage>
        <taxon>Eukaryota</taxon>
        <taxon>Fungi</taxon>
        <taxon>Dikarya</taxon>
        <taxon>Ascomycota</taxon>
        <taxon>Pezizomycotina</taxon>
        <taxon>Dothideomycetes</taxon>
        <taxon>Pleosporomycetidae</taxon>
        <taxon>Pleosporales</taxon>
        <taxon>Massarineae</taxon>
        <taxon>Didymosphaeriaceae</taxon>
        <taxon>Didymosphaeria</taxon>
    </lineage>
</organism>
<evidence type="ECO:0000256" key="2">
    <source>
        <dbReference type="ARBA" id="ARBA00023002"/>
    </source>
</evidence>
<evidence type="ECO:0000313" key="7">
    <source>
        <dbReference type="Proteomes" id="UP001140513"/>
    </source>
</evidence>
<gene>
    <name evidence="6" type="ORF">N0V89_002693</name>
</gene>
<evidence type="ECO:0000256" key="5">
    <source>
        <dbReference type="SAM" id="Phobius"/>
    </source>
</evidence>
<dbReference type="GO" id="GO:0016491">
    <property type="term" value="F:oxidoreductase activity"/>
    <property type="evidence" value="ECO:0007669"/>
    <property type="project" value="UniProtKB-KW"/>
</dbReference>
<evidence type="ECO:0000256" key="3">
    <source>
        <dbReference type="ARBA" id="ARBA00035112"/>
    </source>
</evidence>
<evidence type="ECO:0000313" key="6">
    <source>
        <dbReference type="EMBL" id="KAJ4358114.1"/>
    </source>
</evidence>
<evidence type="ECO:0000256" key="1">
    <source>
        <dbReference type="ARBA" id="ARBA00004685"/>
    </source>
</evidence>
<dbReference type="Pfam" id="PF11807">
    <property type="entry name" value="UstYa"/>
    <property type="match status" value="1"/>
</dbReference>
<dbReference type="OrthoDB" id="3687641at2759"/>
<keyword evidence="5" id="KW-0812">Transmembrane</keyword>
<dbReference type="EMBL" id="JAPEUX010000002">
    <property type="protein sequence ID" value="KAJ4358114.1"/>
    <property type="molecule type" value="Genomic_DNA"/>
</dbReference>
<dbReference type="InterPro" id="IPR021765">
    <property type="entry name" value="UstYa-like"/>
</dbReference>
<sequence length="319" mass="36727">MTPTTSEHHQNTPSLDEGFLNMPSPFCEDFSLPPSSLTSKTPVVNPGSKLTSYLASFLHRFTYNHLSNPHSNDEDKDIDNESQGYERKPRRRHIHWADTPLPPSPPYTNWVLIVSLLLLLSVTVNAFLLFEGRERHYATVPHDAFQIKELGRNYTCFHRQKTDFYRVDRYERLDGMYDHYWRDLLGGSDGYVYTMSDGGVKEARLGMFHQLECLYQMRKAMRESGRGGGDEKGKGKRKDFVVVDHDGVETARGWEHCFDYLRQVVLCGADDTVEFSDGVGKGAWDSFGYGRRQCRDPKWLFDVTKCGRRGCKGSPFYHE</sequence>
<reference evidence="6" key="1">
    <citation type="submission" date="2022-10" db="EMBL/GenBank/DDBJ databases">
        <title>Tapping the CABI collections for fungal endophytes: first genome assemblies for Collariella, Neodidymelliopsis, Ascochyta clinopodiicola, Didymella pomorum, Didymosphaeria variabile, Neocosmospora piperis and Neocucurbitaria cava.</title>
        <authorList>
            <person name="Hill R."/>
        </authorList>
    </citation>
    <scope>NUCLEOTIDE SEQUENCE</scope>
    <source>
        <strain evidence="6">IMI 356815</strain>
    </source>
</reference>
<proteinExistence type="inferred from homology"/>
<dbReference type="RefSeq" id="XP_056074973.1">
    <property type="nucleotide sequence ID" value="XM_056211500.1"/>
</dbReference>
<keyword evidence="5" id="KW-0472">Membrane</keyword>
<comment type="caution">
    <text evidence="6">The sequence shown here is derived from an EMBL/GenBank/DDBJ whole genome shotgun (WGS) entry which is preliminary data.</text>
</comment>
<evidence type="ECO:0000256" key="4">
    <source>
        <dbReference type="SAM" id="MobiDB-lite"/>
    </source>
</evidence>
<dbReference type="GO" id="GO:0043386">
    <property type="term" value="P:mycotoxin biosynthetic process"/>
    <property type="evidence" value="ECO:0007669"/>
    <property type="project" value="InterPro"/>
</dbReference>
<keyword evidence="2" id="KW-0560">Oxidoreductase</keyword>
<keyword evidence="7" id="KW-1185">Reference proteome</keyword>
<dbReference type="Proteomes" id="UP001140513">
    <property type="component" value="Unassembled WGS sequence"/>
</dbReference>
<feature type="transmembrane region" description="Helical" evidence="5">
    <location>
        <begin position="110"/>
        <end position="130"/>
    </location>
</feature>
<dbReference type="GeneID" id="80906223"/>
<feature type="region of interest" description="Disordered" evidence="4">
    <location>
        <begin position="68"/>
        <end position="91"/>
    </location>
</feature>
<comment type="pathway">
    <text evidence="1">Mycotoxin biosynthesis.</text>
</comment>